<organism evidence="6 7">
    <name type="scientific">Anisodus tanguticus</name>
    <dbReference type="NCBI Taxonomy" id="243964"/>
    <lineage>
        <taxon>Eukaryota</taxon>
        <taxon>Viridiplantae</taxon>
        <taxon>Streptophyta</taxon>
        <taxon>Embryophyta</taxon>
        <taxon>Tracheophyta</taxon>
        <taxon>Spermatophyta</taxon>
        <taxon>Magnoliopsida</taxon>
        <taxon>eudicotyledons</taxon>
        <taxon>Gunneridae</taxon>
        <taxon>Pentapetalae</taxon>
        <taxon>asterids</taxon>
        <taxon>lamiids</taxon>
        <taxon>Solanales</taxon>
        <taxon>Solanaceae</taxon>
        <taxon>Solanoideae</taxon>
        <taxon>Hyoscyameae</taxon>
        <taxon>Anisodus</taxon>
    </lineage>
</organism>
<protein>
    <recommendedName>
        <fullName evidence="5">Glycosyltransferase</fullName>
        <ecNumber evidence="5">2.4.1.-</ecNumber>
    </recommendedName>
</protein>
<evidence type="ECO:0000256" key="2">
    <source>
        <dbReference type="ARBA" id="ARBA00022679"/>
    </source>
</evidence>
<evidence type="ECO:0000256" key="1">
    <source>
        <dbReference type="ARBA" id="ARBA00009995"/>
    </source>
</evidence>
<evidence type="ECO:0000313" key="7">
    <source>
        <dbReference type="Proteomes" id="UP001291623"/>
    </source>
</evidence>
<dbReference type="PROSITE" id="PS00375">
    <property type="entry name" value="UDPGT"/>
    <property type="match status" value="1"/>
</dbReference>
<dbReference type="Pfam" id="PF00201">
    <property type="entry name" value="UDPGT"/>
    <property type="match status" value="1"/>
</dbReference>
<dbReference type="Gene3D" id="3.40.50.2000">
    <property type="entry name" value="Glycogen Phosphorylase B"/>
    <property type="match status" value="2"/>
</dbReference>
<dbReference type="GO" id="GO:0080043">
    <property type="term" value="F:quercetin 3-O-glucosyltransferase activity"/>
    <property type="evidence" value="ECO:0007669"/>
    <property type="project" value="TreeGrafter"/>
</dbReference>
<gene>
    <name evidence="6" type="ORF">RND71_026863</name>
</gene>
<dbReference type="PANTHER" id="PTHR11926:SF1363">
    <property type="entry name" value="UDP-GLYCOSYLTRANSFERASES DOMAIN-CONTAINING PROTEIN"/>
    <property type="match status" value="1"/>
</dbReference>
<dbReference type="SUPFAM" id="SSF53756">
    <property type="entry name" value="UDP-Glycosyltransferase/glycogen phosphorylase"/>
    <property type="match status" value="1"/>
</dbReference>
<accession>A0AAE1VAW1</accession>
<dbReference type="InterPro" id="IPR035595">
    <property type="entry name" value="UDP_glycos_trans_CS"/>
</dbReference>
<evidence type="ECO:0000256" key="4">
    <source>
        <dbReference type="RuleBase" id="RU003718"/>
    </source>
</evidence>
<comment type="catalytic activity">
    <reaction evidence="3">
        <text>7-deoxyloganetin + UDP-alpha-D-glucose = 7-deoxyloganin + UDP + H(+)</text>
        <dbReference type="Rhea" id="RHEA:39899"/>
        <dbReference type="ChEBI" id="CHEBI:15378"/>
        <dbReference type="ChEBI" id="CHEBI:18370"/>
        <dbReference type="ChEBI" id="CHEBI:58223"/>
        <dbReference type="ChEBI" id="CHEBI:58885"/>
        <dbReference type="ChEBI" id="CHEBI:76849"/>
        <dbReference type="EC" id="2.4.1.324"/>
    </reaction>
</comment>
<proteinExistence type="inferred from homology"/>
<dbReference type="FunFam" id="3.40.50.2000:FF:000027">
    <property type="entry name" value="Glycosyltransferase"/>
    <property type="match status" value="1"/>
</dbReference>
<dbReference type="EMBL" id="JAVYJV010000014">
    <property type="protein sequence ID" value="KAK4354669.1"/>
    <property type="molecule type" value="Genomic_DNA"/>
</dbReference>
<evidence type="ECO:0000256" key="5">
    <source>
        <dbReference type="RuleBase" id="RU362057"/>
    </source>
</evidence>
<dbReference type="GO" id="GO:0080044">
    <property type="term" value="F:quercetin 7-O-glucosyltransferase activity"/>
    <property type="evidence" value="ECO:0007669"/>
    <property type="project" value="TreeGrafter"/>
</dbReference>
<keyword evidence="2 4" id="KW-0808">Transferase</keyword>
<keyword evidence="4" id="KW-0328">Glycosyltransferase</keyword>
<dbReference type="CDD" id="cd03784">
    <property type="entry name" value="GT1_Gtf-like"/>
    <property type="match status" value="1"/>
</dbReference>
<dbReference type="PANTHER" id="PTHR11926">
    <property type="entry name" value="GLUCOSYL/GLUCURONOSYL TRANSFERASES"/>
    <property type="match status" value="1"/>
</dbReference>
<comment type="caution">
    <text evidence="6">The sequence shown here is derived from an EMBL/GenBank/DDBJ whole genome shotgun (WGS) entry which is preliminary data.</text>
</comment>
<keyword evidence="7" id="KW-1185">Reference proteome</keyword>
<evidence type="ECO:0000313" key="6">
    <source>
        <dbReference type="EMBL" id="KAK4354669.1"/>
    </source>
</evidence>
<dbReference type="InterPro" id="IPR002213">
    <property type="entry name" value="UDP_glucos_trans"/>
</dbReference>
<dbReference type="EC" id="2.4.1.-" evidence="5"/>
<reference evidence="6" key="1">
    <citation type="submission" date="2023-12" db="EMBL/GenBank/DDBJ databases">
        <title>Genome assembly of Anisodus tanguticus.</title>
        <authorList>
            <person name="Wang Y.-J."/>
        </authorList>
    </citation>
    <scope>NUCLEOTIDE SEQUENCE</scope>
    <source>
        <strain evidence="6">KB-2021</strain>
        <tissue evidence="6">Leaf</tissue>
    </source>
</reference>
<dbReference type="Proteomes" id="UP001291623">
    <property type="component" value="Unassembled WGS sequence"/>
</dbReference>
<comment type="similarity">
    <text evidence="1 4">Belongs to the UDP-glycosyltransferase family.</text>
</comment>
<name>A0AAE1VAW1_9SOLA</name>
<dbReference type="AlphaFoldDB" id="A0AAE1VAW1"/>
<dbReference type="FunFam" id="3.40.50.2000:FF:000055">
    <property type="entry name" value="Glycosyltransferase"/>
    <property type="match status" value="1"/>
</dbReference>
<sequence>MGSISAELKKPHAVFIPYPAQGHINPMLKLAKILSHKGFHITFVNSEYNHRRLLKSRGPDALNGFSSFQFETIPDGLPACDADATQDIPSLCESTTRTCLGPFRDLLAKLNDTSDVPPVSCIVSDGVMSFTLAAAEELGVPEVQFWTTSACGFLGYMHYSTVIDKGYIPLKDASYLTNGYLETTLDCIPGMKDVRLRDLPNFLRTTNPDEFMIKFVLQETERARKASAIVLNTFEALESEVLESLRTLLPPVYSIGPLHLVVKHVDDENLKGLGSSLWKEEPECIQWLDTKEPNSVVYVNFGSITVMTPNQLVEFAWGLANSQQEFLWIIRPDSVSGYESILPPEFMEETKNRGMLASWCSQEEVLNHPAIGGFLTHSGWNSTLESISSGVPMICWPFFAEQQTNCWFSVTKWDIGMEIDNNVKRDEVESLVRELMVGEKGKEMKKKTMEWKNLAEDSAKKSTGSSYVNIEKVVNDILLSSKH</sequence>
<evidence type="ECO:0000256" key="3">
    <source>
        <dbReference type="ARBA" id="ARBA00051003"/>
    </source>
</evidence>